<proteinExistence type="predicted"/>
<evidence type="ECO:0000256" key="4">
    <source>
        <dbReference type="ARBA" id="ARBA00023180"/>
    </source>
</evidence>
<dbReference type="Gene3D" id="2.60.40.10">
    <property type="entry name" value="Immunoglobulins"/>
    <property type="match status" value="2"/>
</dbReference>
<dbReference type="InterPro" id="IPR036179">
    <property type="entry name" value="Ig-like_dom_sf"/>
</dbReference>
<evidence type="ECO:0000256" key="5">
    <source>
        <dbReference type="ARBA" id="ARBA00023319"/>
    </source>
</evidence>
<dbReference type="InterPro" id="IPR013783">
    <property type="entry name" value="Ig-like_fold"/>
</dbReference>
<sequence>MSCSGEDLPKFIMEPMDRIYYSSNHPSQFITKLQLYALITPKNATIQLGAVHKDKPNMIIYLPTVIEYSTESYSMKFAQTHAKIQSISLNDHLNDLNSYINHFDNSNSNGNNNNNINIKENINLWSITVYNFLPDMKLLVLATTNYGTITSHLIDLKTSVLPAFPPHSDKYLSLLIGNTAIVICYLPLSQPSLPTVHFYHNNIRLDLTQTDRYRLIYIGGDDSGLPWEVRSQKPHFRQEHLKKYKPSAVILLIHSLQLSDTGQYYCSVSLFDKTISSNQRTHLVVTKPNEKIRTHLKFSSDDPDLSYLYNTNNEINSNTLTIHNNNNDPLNTIKEIEINENTNLTLFCIFESAPVVSTRWYYDGFMENIEINQKFGVLIIKYARLENQGIYTCSVDNSHSKLIGKSFRIIVKRSPITSSLNPKVIITESGKQVTLNCNNNNNNNNNTLQNNNIMNKYKIPFPMLPTLDEWNKWDFNKRINNSKYHMEKRYNNKKLNYSPYINQWIHNGQFITMNEIKNNNYHFEGAYRLLKDVESFTHLRSIIDGQRGLDADVKARICKAMTVFLQVKNICNSKQLSTSIKVRILNTIHGLLKILKIAKSDTGIYQYMKSAQYANSIDANSNENEYDSESVNCKFYIQLNDEKFVHNGND</sequence>
<keyword evidence="7" id="KW-1185">Reference proteome</keyword>
<dbReference type="PANTHER" id="PTHR11640">
    <property type="entry name" value="NEPHRIN"/>
    <property type="match status" value="1"/>
</dbReference>
<keyword evidence="2" id="KW-0472">Membrane</keyword>
<dbReference type="SUPFAM" id="SSF48726">
    <property type="entry name" value="Immunoglobulin"/>
    <property type="match status" value="2"/>
</dbReference>
<dbReference type="InterPro" id="IPR003598">
    <property type="entry name" value="Ig_sub2"/>
</dbReference>
<name>A0A183MHD3_9TREM</name>
<dbReference type="GO" id="GO:0098609">
    <property type="term" value="P:cell-cell adhesion"/>
    <property type="evidence" value="ECO:0007669"/>
    <property type="project" value="TreeGrafter"/>
</dbReference>
<dbReference type="GO" id="GO:0050839">
    <property type="term" value="F:cell adhesion molecule binding"/>
    <property type="evidence" value="ECO:0007669"/>
    <property type="project" value="TreeGrafter"/>
</dbReference>
<evidence type="ECO:0000256" key="3">
    <source>
        <dbReference type="ARBA" id="ARBA00023157"/>
    </source>
</evidence>
<dbReference type="Proteomes" id="UP000277204">
    <property type="component" value="Unassembled WGS sequence"/>
</dbReference>
<evidence type="ECO:0000313" key="6">
    <source>
        <dbReference type="EMBL" id="VDP18350.1"/>
    </source>
</evidence>
<dbReference type="InterPro" id="IPR007110">
    <property type="entry name" value="Ig-like_dom"/>
</dbReference>
<evidence type="ECO:0000256" key="2">
    <source>
        <dbReference type="ARBA" id="ARBA00023136"/>
    </source>
</evidence>
<dbReference type="SMART" id="SM00409">
    <property type="entry name" value="IG"/>
    <property type="match status" value="2"/>
</dbReference>
<reference evidence="6 7" key="1">
    <citation type="submission" date="2018-11" db="EMBL/GenBank/DDBJ databases">
        <authorList>
            <consortium name="Pathogen Informatics"/>
        </authorList>
    </citation>
    <scope>NUCLEOTIDE SEQUENCE [LARGE SCALE GENOMIC DNA]</scope>
    <source>
        <strain evidence="6 7">Zambia</strain>
    </source>
</reference>
<dbReference type="Pfam" id="PF13895">
    <property type="entry name" value="Ig_2"/>
    <property type="match status" value="1"/>
</dbReference>
<keyword evidence="4" id="KW-0325">Glycoprotein</keyword>
<evidence type="ECO:0000256" key="1">
    <source>
        <dbReference type="ARBA" id="ARBA00004479"/>
    </source>
</evidence>
<organism evidence="6 7">
    <name type="scientific">Schistosoma margrebowiei</name>
    <dbReference type="NCBI Taxonomy" id="48269"/>
    <lineage>
        <taxon>Eukaryota</taxon>
        <taxon>Metazoa</taxon>
        <taxon>Spiralia</taxon>
        <taxon>Lophotrochozoa</taxon>
        <taxon>Platyhelminthes</taxon>
        <taxon>Trematoda</taxon>
        <taxon>Digenea</taxon>
        <taxon>Strigeidida</taxon>
        <taxon>Schistosomatoidea</taxon>
        <taxon>Schistosomatidae</taxon>
        <taxon>Schistosoma</taxon>
    </lineage>
</organism>
<dbReference type="AlphaFoldDB" id="A0A183MHD3"/>
<dbReference type="InterPro" id="IPR051275">
    <property type="entry name" value="Cell_adhesion_signaling"/>
</dbReference>
<protein>
    <submittedName>
        <fullName evidence="6">Uncharacterized protein</fullName>
    </submittedName>
</protein>
<keyword evidence="5" id="KW-0393">Immunoglobulin domain</keyword>
<dbReference type="InterPro" id="IPR003599">
    <property type="entry name" value="Ig_sub"/>
</dbReference>
<dbReference type="STRING" id="48269.A0A183MHD3"/>
<gene>
    <name evidence="6" type="ORF">SMRZ_LOCUS15458</name>
</gene>
<dbReference type="PROSITE" id="PS50835">
    <property type="entry name" value="IG_LIKE"/>
    <property type="match status" value="2"/>
</dbReference>
<accession>A0A183MHD3</accession>
<dbReference type="EMBL" id="UZAI01016938">
    <property type="protein sequence ID" value="VDP18350.1"/>
    <property type="molecule type" value="Genomic_DNA"/>
</dbReference>
<evidence type="ECO:0000313" key="7">
    <source>
        <dbReference type="Proteomes" id="UP000277204"/>
    </source>
</evidence>
<dbReference type="PANTHER" id="PTHR11640:SF31">
    <property type="entry name" value="IRREGULAR CHIASM C-ROUGHEST PROTEIN-RELATED"/>
    <property type="match status" value="1"/>
</dbReference>
<dbReference type="SMART" id="SM00408">
    <property type="entry name" value="IGc2"/>
    <property type="match status" value="2"/>
</dbReference>
<dbReference type="GO" id="GO:0005911">
    <property type="term" value="C:cell-cell junction"/>
    <property type="evidence" value="ECO:0007669"/>
    <property type="project" value="TreeGrafter"/>
</dbReference>
<comment type="subcellular location">
    <subcellularLocation>
        <location evidence="1">Membrane</location>
        <topology evidence="1">Single-pass type I membrane protein</topology>
    </subcellularLocation>
</comment>
<keyword evidence="3" id="KW-1015">Disulfide bond</keyword>
<dbReference type="GO" id="GO:0005886">
    <property type="term" value="C:plasma membrane"/>
    <property type="evidence" value="ECO:0007669"/>
    <property type="project" value="TreeGrafter"/>
</dbReference>